<evidence type="ECO:0000313" key="2">
    <source>
        <dbReference type="EMBL" id="MDA0162021.1"/>
    </source>
</evidence>
<dbReference type="EMBL" id="JAPDOD010000015">
    <property type="protein sequence ID" value="MDA0162021.1"/>
    <property type="molecule type" value="Genomic_DNA"/>
</dbReference>
<name>A0A9X3MS52_9ACTN</name>
<protein>
    <submittedName>
        <fullName evidence="2">Uncharacterized protein</fullName>
    </submittedName>
</protein>
<organism evidence="2 3">
    <name type="scientific">Solirubrobacter ginsenosidimutans</name>
    <dbReference type="NCBI Taxonomy" id="490573"/>
    <lineage>
        <taxon>Bacteria</taxon>
        <taxon>Bacillati</taxon>
        <taxon>Actinomycetota</taxon>
        <taxon>Thermoleophilia</taxon>
        <taxon>Solirubrobacterales</taxon>
        <taxon>Solirubrobacteraceae</taxon>
        <taxon>Solirubrobacter</taxon>
    </lineage>
</organism>
<accession>A0A9X3MS52</accession>
<comment type="caution">
    <text evidence="2">The sequence shown here is derived from an EMBL/GenBank/DDBJ whole genome shotgun (WGS) entry which is preliminary data.</text>
</comment>
<dbReference type="Proteomes" id="UP001149140">
    <property type="component" value="Unassembled WGS sequence"/>
</dbReference>
<gene>
    <name evidence="2" type="ORF">OM076_17235</name>
</gene>
<feature type="region of interest" description="Disordered" evidence="1">
    <location>
        <begin position="326"/>
        <end position="351"/>
    </location>
</feature>
<reference evidence="2" key="1">
    <citation type="submission" date="2022-10" db="EMBL/GenBank/DDBJ databases">
        <title>The WGS of Solirubrobacter ginsenosidimutans DSM 21036.</title>
        <authorList>
            <person name="Jiang Z."/>
        </authorList>
    </citation>
    <scope>NUCLEOTIDE SEQUENCE</scope>
    <source>
        <strain evidence="2">DSM 21036</strain>
    </source>
</reference>
<sequence length="351" mass="38481">MKIMPDGMGPGLHIPDHPTAGDFSDYEAAYVLVPIEFVEEFSAGLDPVEVESTLVSVGTLLRILSLNDSGCARAVQAYRTAPAGAAKIQALQAALDLLDSEIGPQLDRPSVPVAQPALPASPAVVDDGTWLSVTFKNLKTDREETVYASLLRHGLWNLGDSHPEDLNSLLMPEVREQLMADGASLAKQLPKRQPYFGKGMCYEVPSGRVYEVDKGDHFFPVSGPGVLKLVRERYMMLKAVLGVLRSPHADRVAKSVAPLELFETLGTRIEDLGTFLTQIRACGVHRDDDIDAVVARYIKPYACPSITDFLAELAGIVNQQRLWDAARASRDRRKDKAAEDRKRTEKQPSYG</sequence>
<dbReference type="RefSeq" id="WP_270041256.1">
    <property type="nucleotide sequence ID" value="NZ_JAPDOD010000015.1"/>
</dbReference>
<evidence type="ECO:0000256" key="1">
    <source>
        <dbReference type="SAM" id="MobiDB-lite"/>
    </source>
</evidence>
<keyword evidence="3" id="KW-1185">Reference proteome</keyword>
<dbReference type="AlphaFoldDB" id="A0A9X3MS52"/>
<proteinExistence type="predicted"/>
<feature type="compositionally biased region" description="Basic and acidic residues" evidence="1">
    <location>
        <begin position="327"/>
        <end position="351"/>
    </location>
</feature>
<evidence type="ECO:0000313" key="3">
    <source>
        <dbReference type="Proteomes" id="UP001149140"/>
    </source>
</evidence>